<evidence type="ECO:0000313" key="2">
    <source>
        <dbReference type="Proteomes" id="UP000070598"/>
    </source>
</evidence>
<comment type="caution">
    <text evidence="1">The sequence shown here is derived from an EMBL/GenBank/DDBJ whole genome shotgun (WGS) entry which is preliminary data.</text>
</comment>
<organism evidence="1 2">
    <name type="scientific">Carbonactinospora thermoautotrophica</name>
    <dbReference type="NCBI Taxonomy" id="1469144"/>
    <lineage>
        <taxon>Bacteria</taxon>
        <taxon>Bacillati</taxon>
        <taxon>Actinomycetota</taxon>
        <taxon>Actinomycetes</taxon>
        <taxon>Kitasatosporales</taxon>
        <taxon>Carbonactinosporaceae</taxon>
        <taxon>Carbonactinospora</taxon>
    </lineage>
</organism>
<dbReference type="Proteomes" id="UP000070598">
    <property type="component" value="Unassembled WGS sequence"/>
</dbReference>
<gene>
    <name evidence="1" type="ORF">TR74_20195</name>
</gene>
<name>A0A132NA97_9ACTN</name>
<proteinExistence type="predicted"/>
<evidence type="ECO:0000313" key="1">
    <source>
        <dbReference type="EMBL" id="KWX07023.1"/>
    </source>
</evidence>
<reference evidence="2" key="1">
    <citation type="submission" date="2015-02" db="EMBL/GenBank/DDBJ databases">
        <title>Physiological reanalysis, assessment of diazotrophy, and genome sequences of multiple isolates of Streptomyces thermoautotrophicus.</title>
        <authorList>
            <person name="MacKellar D.C."/>
            <person name="Lieber L."/>
            <person name="Norman J."/>
            <person name="Bolger A."/>
            <person name="Tobin C."/>
            <person name="Murray J.W."/>
            <person name="Friesen M."/>
            <person name="Prell J."/>
        </authorList>
    </citation>
    <scope>NUCLEOTIDE SEQUENCE [LARGE SCALE GENOMIC DNA]</scope>
    <source>
        <strain evidence="2">UBT1</strain>
    </source>
</reference>
<accession>A0A132NA97</accession>
<protein>
    <submittedName>
        <fullName evidence="1">Uncharacterized protein</fullName>
    </submittedName>
</protein>
<sequence>MTMQVEHLGVTHIHAFTDDQLRIYRDSPVERLVQGILVIAPYHWSLLEVLNVRVVAFPRVDVLWPDVSHRALGDVLRRDTSEPFGQFSTRLESRMLRSWMEKLYSSPVQFVIVFKISVEVLAIDLLRTLRTLGQLGFFDSSVVITLTGRGLVSRLLLRRTGQRFLMPG</sequence>
<dbReference type="EMBL" id="JYIK01001078">
    <property type="protein sequence ID" value="KWX07023.1"/>
    <property type="molecule type" value="Genomic_DNA"/>
</dbReference>
<dbReference type="AlphaFoldDB" id="A0A132NA97"/>